<keyword evidence="4" id="KW-0812">Transmembrane</keyword>
<dbReference type="Proteomes" id="UP000309488">
    <property type="component" value="Unassembled WGS sequence"/>
</dbReference>
<protein>
    <recommendedName>
        <fullName evidence="10">MmpS family membrane protein</fullName>
    </recommendedName>
</protein>
<keyword evidence="9" id="KW-1185">Reference proteome</keyword>
<comment type="subcellular location">
    <subcellularLocation>
        <location evidence="1">Cell membrane</location>
    </subcellularLocation>
</comment>
<evidence type="ECO:0000256" key="6">
    <source>
        <dbReference type="ARBA" id="ARBA00023136"/>
    </source>
</evidence>
<comment type="similarity">
    <text evidence="2">Belongs to the MmpS family.</text>
</comment>
<comment type="caution">
    <text evidence="8">The sequence shown here is derived from an EMBL/GenBank/DDBJ whole genome shotgun (WGS) entry which is preliminary data.</text>
</comment>
<evidence type="ECO:0008006" key="10">
    <source>
        <dbReference type="Google" id="ProtNLM"/>
    </source>
</evidence>
<feature type="chain" id="PRO_5020434637" description="MmpS family membrane protein" evidence="7">
    <location>
        <begin position="24"/>
        <end position="138"/>
    </location>
</feature>
<dbReference type="Pfam" id="PF05423">
    <property type="entry name" value="Mycobact_memb"/>
    <property type="match status" value="1"/>
</dbReference>
<dbReference type="GO" id="GO:0005886">
    <property type="term" value="C:plasma membrane"/>
    <property type="evidence" value="ECO:0007669"/>
    <property type="project" value="UniProtKB-SubCell"/>
</dbReference>
<dbReference type="EMBL" id="SWBR01000002">
    <property type="protein sequence ID" value="TKC10702.1"/>
    <property type="molecule type" value="Genomic_DNA"/>
</dbReference>
<dbReference type="Gene3D" id="2.60.40.2880">
    <property type="entry name" value="MmpS1-5, C-terminal soluble domain"/>
    <property type="match status" value="1"/>
</dbReference>
<dbReference type="InterPro" id="IPR008693">
    <property type="entry name" value="MmpS"/>
</dbReference>
<keyword evidence="6" id="KW-0472">Membrane</keyword>
<dbReference type="AlphaFoldDB" id="A0A4V5P060"/>
<feature type="signal peptide" evidence="7">
    <location>
        <begin position="1"/>
        <end position="23"/>
    </location>
</feature>
<reference evidence="8 9" key="1">
    <citation type="submission" date="2019-04" db="EMBL/GenBank/DDBJ databases">
        <title>Pedobacter sp. RP-3-22 sp. nov., isolated from Arctic soil.</title>
        <authorList>
            <person name="Dahal R.H."/>
            <person name="Kim D.-U."/>
        </authorList>
    </citation>
    <scope>NUCLEOTIDE SEQUENCE [LARGE SCALE GENOMIC DNA]</scope>
    <source>
        <strain evidence="8 9">RP-3-22</strain>
    </source>
</reference>
<gene>
    <name evidence="8" type="ORF">FA048_11055</name>
</gene>
<evidence type="ECO:0000256" key="7">
    <source>
        <dbReference type="SAM" id="SignalP"/>
    </source>
</evidence>
<evidence type="ECO:0000313" key="9">
    <source>
        <dbReference type="Proteomes" id="UP000309488"/>
    </source>
</evidence>
<evidence type="ECO:0000313" key="8">
    <source>
        <dbReference type="EMBL" id="TKC10702.1"/>
    </source>
</evidence>
<organism evidence="8 9">
    <name type="scientific">Pedobacter polaris</name>
    <dbReference type="NCBI Taxonomy" id="2571273"/>
    <lineage>
        <taxon>Bacteria</taxon>
        <taxon>Pseudomonadati</taxon>
        <taxon>Bacteroidota</taxon>
        <taxon>Sphingobacteriia</taxon>
        <taxon>Sphingobacteriales</taxon>
        <taxon>Sphingobacteriaceae</taxon>
        <taxon>Pedobacter</taxon>
    </lineage>
</organism>
<evidence type="ECO:0000256" key="4">
    <source>
        <dbReference type="ARBA" id="ARBA00022692"/>
    </source>
</evidence>
<evidence type="ECO:0000256" key="5">
    <source>
        <dbReference type="ARBA" id="ARBA00022989"/>
    </source>
</evidence>
<keyword evidence="5" id="KW-1133">Transmembrane helix</keyword>
<dbReference type="OrthoDB" id="1377205at2"/>
<proteinExistence type="inferred from homology"/>
<dbReference type="InterPro" id="IPR038468">
    <property type="entry name" value="MmpS_C"/>
</dbReference>
<dbReference type="RefSeq" id="WP_136840788.1">
    <property type="nucleotide sequence ID" value="NZ_SWBR01000002.1"/>
</dbReference>
<keyword evidence="3" id="KW-1003">Cell membrane</keyword>
<keyword evidence="7" id="KW-0732">Signal</keyword>
<evidence type="ECO:0000256" key="3">
    <source>
        <dbReference type="ARBA" id="ARBA00022475"/>
    </source>
</evidence>
<name>A0A4V5P060_9SPHI</name>
<evidence type="ECO:0000256" key="2">
    <source>
        <dbReference type="ARBA" id="ARBA00007531"/>
    </source>
</evidence>
<sequence length="138" mass="14591">MKTTLIKNLVGLFMLALAFTSCGKDDDSNGPQSKSKKVKYEITGNYTGQFMVVYIQANGSNETVTVSQLPWSAEITVSSFPSSAGFGVNAVTNKPGIAGQTAKSTIYVDGVAVQTGTQQTAGTDGYIFTMPTLPYVVK</sequence>
<dbReference type="PROSITE" id="PS51257">
    <property type="entry name" value="PROKAR_LIPOPROTEIN"/>
    <property type="match status" value="1"/>
</dbReference>
<accession>A0A4V5P060</accession>
<evidence type="ECO:0000256" key="1">
    <source>
        <dbReference type="ARBA" id="ARBA00004236"/>
    </source>
</evidence>